<feature type="compositionally biased region" description="Polar residues" evidence="1">
    <location>
        <begin position="396"/>
        <end position="417"/>
    </location>
</feature>
<feature type="compositionally biased region" description="Polar residues" evidence="1">
    <location>
        <begin position="16"/>
        <end position="40"/>
    </location>
</feature>
<feature type="region of interest" description="Disordered" evidence="1">
    <location>
        <begin position="151"/>
        <end position="180"/>
    </location>
</feature>
<sequence length="556" mass="59770">LNNFVSYLFALNRSPTPSWKSNTHSAQTGSPNMDSLGSTLSPPSRARSRSRSPSAQRKINQNNESTAAATQTIIGIKCQITHEKGYLASPNLTRRSMSPSPRRLDMKKKQNSLDSSSTVAAQAQATTVNNSGSNQLHQATVHFECDRDGSIITDSSKTESSGEDKTSKYENISDNGSEISDEGYRSLGIIQANGTATNQAQKRASLYSQASNEDAEISVHLEQTTSDSQVTPTDENSSKANDEDLTTISDEVTAKSDEVDRVSELPDTVDSAGTPESNFAKSGVFITDDEITIDIASSTGLRKTGFSENLYDSNGPVTPKPTTTASKIPKSPLPSRRKSAEGSSTAASDKASTLSRKIPTYRSVRKVNPSQDQKDNTWSGRTTKQRTPLAADTFDTKASSPQVPLSRNSPVRTSQYDKNGRKIKPVSNSVNTSPNKTGPTSSLAQQLMEAAAGAQNDTQIIEKVKQLLSKYSSNQPQPMTPGGTEYDDFTTAWVNNNGVVDRTISNSPKTQSKRSSTVSTTSEGANCKEIPSVMSPRRDKGASKIPAPVRSNTGLY</sequence>
<feature type="compositionally biased region" description="Basic and acidic residues" evidence="1">
    <location>
        <begin position="252"/>
        <end position="264"/>
    </location>
</feature>
<feature type="region of interest" description="Disordered" evidence="1">
    <location>
        <begin position="500"/>
        <end position="556"/>
    </location>
</feature>
<feature type="compositionally biased region" description="Polar residues" evidence="1">
    <location>
        <begin position="305"/>
        <end position="326"/>
    </location>
</feature>
<dbReference type="PaxDb" id="7159-AAEL011154-PA"/>
<accession>Q16QW7</accession>
<feature type="region of interest" description="Disordered" evidence="1">
    <location>
        <begin position="221"/>
        <end position="278"/>
    </location>
</feature>
<evidence type="ECO:0000313" key="3">
    <source>
        <dbReference type="Proteomes" id="UP000682892"/>
    </source>
</evidence>
<feature type="region of interest" description="Disordered" evidence="1">
    <location>
        <begin position="87"/>
        <end position="114"/>
    </location>
</feature>
<feature type="compositionally biased region" description="Polar residues" evidence="1">
    <location>
        <begin position="341"/>
        <end position="355"/>
    </location>
</feature>
<reference evidence="2" key="3">
    <citation type="submission" date="2012-09" db="EMBL/GenBank/DDBJ databases">
        <authorList>
            <consortium name="VectorBase"/>
        </authorList>
    </citation>
    <scope>NUCLEOTIDE SEQUENCE</scope>
    <source>
        <strain evidence="2">Liverpool</strain>
    </source>
</reference>
<feature type="compositionally biased region" description="Polar residues" evidence="1">
    <location>
        <begin position="169"/>
        <end position="178"/>
    </location>
</feature>
<dbReference type="Proteomes" id="UP000682892">
    <property type="component" value="Unassembled WGS sequence"/>
</dbReference>
<dbReference type="VEuPathDB" id="VectorBase:AAEL019610"/>
<feature type="non-terminal residue" evidence="2">
    <location>
        <position position="556"/>
    </location>
</feature>
<dbReference type="STRING" id="7159.Q16QW7"/>
<reference evidence="2" key="2">
    <citation type="journal article" date="2007" name="Science">
        <title>Genome sequence of Aedes aegypti, a major arbovirus vector.</title>
        <authorList>
            <person name="Nene V."/>
            <person name="Wortman J.R."/>
            <person name="Lawson D."/>
            <person name="Haas B."/>
            <person name="Kodira C."/>
            <person name="Tu Z.J."/>
            <person name="Loftus B."/>
            <person name="Xi Z."/>
            <person name="Megy K."/>
            <person name="Grabherr M."/>
            <person name="Ren Q."/>
            <person name="Zdobnov E.M."/>
            <person name="Lobo N.F."/>
            <person name="Campbell K.S."/>
            <person name="Brown S.E."/>
            <person name="Bonaldo M.F."/>
            <person name="Zhu J."/>
            <person name="Sinkins S.P."/>
            <person name="Hogenkamp D.G."/>
            <person name="Amedeo P."/>
            <person name="Arensburger P."/>
            <person name="Atkinson P.W."/>
            <person name="Bidwell S."/>
            <person name="Biedler J."/>
            <person name="Birney E."/>
            <person name="Bruggner R.V."/>
            <person name="Costas J."/>
            <person name="Coy M.R."/>
            <person name="Crabtree J."/>
            <person name="Crawford M."/>
            <person name="Debruyn B."/>
            <person name="Decaprio D."/>
            <person name="Eiglmeier K."/>
            <person name="Eisenstadt E."/>
            <person name="El-Dorry H."/>
            <person name="Gelbart W.M."/>
            <person name="Gomes S.L."/>
            <person name="Hammond M."/>
            <person name="Hannick L.I."/>
            <person name="Hogan J.R."/>
            <person name="Holmes M.H."/>
            <person name="Jaffe D."/>
            <person name="Johnston J.S."/>
            <person name="Kennedy R.C."/>
            <person name="Koo H."/>
            <person name="Kravitz S."/>
            <person name="Kriventseva E.V."/>
            <person name="Kulp D."/>
            <person name="Labutti K."/>
            <person name="Lee E."/>
            <person name="Li S."/>
            <person name="Lovin D.D."/>
            <person name="Mao C."/>
            <person name="Mauceli E."/>
            <person name="Menck C.F."/>
            <person name="Miller J.R."/>
            <person name="Montgomery P."/>
            <person name="Mori A."/>
            <person name="Nascimento A.L."/>
            <person name="Naveira H.F."/>
            <person name="Nusbaum C."/>
            <person name="O'leary S."/>
            <person name="Orvis J."/>
            <person name="Pertea M."/>
            <person name="Quesneville H."/>
            <person name="Reidenbach K.R."/>
            <person name="Rogers Y.H."/>
            <person name="Roth C.W."/>
            <person name="Schneider J.R."/>
            <person name="Schatz M."/>
            <person name="Shumway M."/>
            <person name="Stanke M."/>
            <person name="Stinson E.O."/>
            <person name="Tubio J.M."/>
            <person name="Vanzee J.P."/>
            <person name="Verjovski-Almeida S."/>
            <person name="Werner D."/>
            <person name="White O."/>
            <person name="Wyder S."/>
            <person name="Zeng Q."/>
            <person name="Zhao Q."/>
            <person name="Zhao Y."/>
            <person name="Hill C.A."/>
            <person name="Raikhel A.S."/>
            <person name="Soares M.B."/>
            <person name="Knudson D.L."/>
            <person name="Lee N.H."/>
            <person name="Galagan J."/>
            <person name="Salzberg S.L."/>
            <person name="Paulsen I.T."/>
            <person name="Dimopoulos G."/>
            <person name="Collins F.H."/>
            <person name="Birren B."/>
            <person name="Fraser-Liggett C.M."/>
            <person name="Severson D.W."/>
        </authorList>
    </citation>
    <scope>NUCLEOTIDE SEQUENCE [LARGE SCALE GENOMIC DNA]</scope>
    <source>
        <strain evidence="2">Liverpool</strain>
    </source>
</reference>
<dbReference type="PhylomeDB" id="Q16QW7"/>
<feature type="compositionally biased region" description="Low complexity" evidence="1">
    <location>
        <begin position="41"/>
        <end position="55"/>
    </location>
</feature>
<reference evidence="2" key="1">
    <citation type="submission" date="2005-10" db="EMBL/GenBank/DDBJ databases">
        <authorList>
            <person name="Loftus B.J."/>
            <person name="Nene V.M."/>
            <person name="Hannick L.I."/>
            <person name="Bidwell S."/>
            <person name="Haas B."/>
            <person name="Amedeo P."/>
            <person name="Orvis J."/>
            <person name="Wortman J.R."/>
            <person name="White O.R."/>
            <person name="Salzberg S."/>
            <person name="Shumway M."/>
            <person name="Koo H."/>
            <person name="Zhao Y."/>
            <person name="Holmes M."/>
            <person name="Miller J."/>
            <person name="Schatz M."/>
            <person name="Pop M."/>
            <person name="Pai G."/>
            <person name="Utterback T."/>
            <person name="Rogers Y.-H."/>
            <person name="Kravitz S."/>
            <person name="Fraser C.M."/>
        </authorList>
    </citation>
    <scope>NUCLEOTIDE SEQUENCE</scope>
    <source>
        <strain evidence="2">Liverpool</strain>
    </source>
</reference>
<feature type="compositionally biased region" description="Polar residues" evidence="1">
    <location>
        <begin position="426"/>
        <end position="441"/>
    </location>
</feature>
<feature type="compositionally biased region" description="Polar residues" evidence="1">
    <location>
        <begin position="90"/>
        <end position="99"/>
    </location>
</feature>
<evidence type="ECO:0000313" key="2">
    <source>
        <dbReference type="EMBL" id="EAT36784.1"/>
    </source>
</evidence>
<organism evidence="2 3">
    <name type="scientific">Aedes aegypti</name>
    <name type="common">Yellowfever mosquito</name>
    <name type="synonym">Culex aegypti</name>
    <dbReference type="NCBI Taxonomy" id="7159"/>
    <lineage>
        <taxon>Eukaryota</taxon>
        <taxon>Metazoa</taxon>
        <taxon>Ecdysozoa</taxon>
        <taxon>Arthropoda</taxon>
        <taxon>Hexapoda</taxon>
        <taxon>Insecta</taxon>
        <taxon>Pterygota</taxon>
        <taxon>Neoptera</taxon>
        <taxon>Endopterygota</taxon>
        <taxon>Diptera</taxon>
        <taxon>Nematocera</taxon>
        <taxon>Culicoidea</taxon>
        <taxon>Culicidae</taxon>
        <taxon>Culicinae</taxon>
        <taxon>Aedini</taxon>
        <taxon>Aedes</taxon>
        <taxon>Stegomyia</taxon>
    </lineage>
</organism>
<feature type="compositionally biased region" description="Polar residues" evidence="1">
    <location>
        <begin position="221"/>
        <end position="235"/>
    </location>
</feature>
<feature type="compositionally biased region" description="Polar residues" evidence="1">
    <location>
        <begin position="500"/>
        <end position="524"/>
    </location>
</feature>
<feature type="compositionally biased region" description="Polar residues" evidence="1">
    <location>
        <begin position="57"/>
        <end position="68"/>
    </location>
</feature>
<feature type="region of interest" description="Disordered" evidence="1">
    <location>
        <begin position="305"/>
        <end position="441"/>
    </location>
</feature>
<proteinExistence type="predicted"/>
<gene>
    <name evidence="2" type="ORF">AaeL_AAEL011154</name>
</gene>
<feature type="compositionally biased region" description="Basic and acidic residues" evidence="1">
    <location>
        <begin position="156"/>
        <end position="168"/>
    </location>
</feature>
<name>Q16QW7_AEDAE</name>
<dbReference type="EMBL" id="CH477729">
    <property type="protein sequence ID" value="EAT36784.1"/>
    <property type="molecule type" value="Genomic_DNA"/>
</dbReference>
<dbReference type="AlphaFoldDB" id="Q16QW7"/>
<protein>
    <submittedName>
        <fullName evidence="2">AAEL011154-PA</fullName>
    </submittedName>
</protein>
<evidence type="ECO:0000256" key="1">
    <source>
        <dbReference type="SAM" id="MobiDB-lite"/>
    </source>
</evidence>
<feature type="region of interest" description="Disordered" evidence="1">
    <location>
        <begin position="16"/>
        <end position="68"/>
    </location>
</feature>
<dbReference type="HOGENOM" id="CLU_490578_0_0_1"/>
<feature type="compositionally biased region" description="Polar residues" evidence="1">
    <location>
        <begin position="368"/>
        <end position="386"/>
    </location>
</feature>
<dbReference type="eggNOG" id="KOG0516">
    <property type="taxonomic scope" value="Eukaryota"/>
</dbReference>